<evidence type="ECO:0000256" key="2">
    <source>
        <dbReference type="ARBA" id="ARBA00005695"/>
    </source>
</evidence>
<comment type="similarity">
    <text evidence="2">Belongs to the bacterial solute-binding protein 5 family.</text>
</comment>
<evidence type="ECO:0000259" key="6">
    <source>
        <dbReference type="Pfam" id="PF00496"/>
    </source>
</evidence>
<evidence type="ECO:0000256" key="3">
    <source>
        <dbReference type="ARBA" id="ARBA00022448"/>
    </source>
</evidence>
<dbReference type="CDD" id="cd08504">
    <property type="entry name" value="PBP2_OppA"/>
    <property type="match status" value="1"/>
</dbReference>
<sequence>MLRRLIILLLPALGFLVSCQKETQVERANREGIFLTGNSAEPKSLDLQQVTGVPEGKIITSLFEGLVADDPENDDGTPPGAATSWEHNDDLTEWTFHLQPEGRWSDGVPVTADDFVFAYNRLLHPDFAGPYAEMLYFLKNAEEFNKGKITDFSQVGVKAIDDHTLFVKLREPVPFLPSLTRHYTWFPVPKHVILKFGKMQDRFTDWSVLPNMVGNGPFKLKTWRFHDVIEVERNTYYWDAKNVGLNGIRFFPIENPFTETRAFLSGQLHNIYTLPSDLIPAAKKEYPQYLHQEPYVGTVFVRLNTTRKGLDNEKVRNALSLALDRESICKYIMEGYTPTTSFVPKMGAYEPEPVLSFNPEKARALLAEAGYPDGKGFPRFSVLISKPDAKASIEAMQAMWRKHLNILVDIQIKDWGSFVTAQQNLDFDIAVGGWIGDYLDPTTFLNLWTKGNGNNNTGWSDPAYEALLSEAALTADAAKRLEILKRAELMVMKAQPIIPVSWYSRNYLLRPEVKGWHPLLLDNHPWKSIRLEK</sequence>
<evidence type="ECO:0000256" key="5">
    <source>
        <dbReference type="SAM" id="SignalP"/>
    </source>
</evidence>
<dbReference type="PANTHER" id="PTHR30290:SF10">
    <property type="entry name" value="PERIPLASMIC OLIGOPEPTIDE-BINDING PROTEIN-RELATED"/>
    <property type="match status" value="1"/>
</dbReference>
<dbReference type="PROSITE" id="PS51257">
    <property type="entry name" value="PROKAR_LIPOPROTEIN"/>
    <property type="match status" value="1"/>
</dbReference>
<dbReference type="PIRSF" id="PIRSF002741">
    <property type="entry name" value="MppA"/>
    <property type="match status" value="1"/>
</dbReference>
<dbReference type="SUPFAM" id="SSF53850">
    <property type="entry name" value="Periplasmic binding protein-like II"/>
    <property type="match status" value="1"/>
</dbReference>
<dbReference type="Gene3D" id="3.40.190.10">
    <property type="entry name" value="Periplasmic binding protein-like II"/>
    <property type="match status" value="1"/>
</dbReference>
<dbReference type="Gene3D" id="3.90.76.10">
    <property type="entry name" value="Dipeptide-binding Protein, Domain 1"/>
    <property type="match status" value="1"/>
</dbReference>
<reference evidence="7" key="1">
    <citation type="submission" date="2021-01" db="EMBL/GenBank/DDBJ databases">
        <title>Modified the classification status of verrucomicrobia.</title>
        <authorList>
            <person name="Feng X."/>
        </authorList>
    </citation>
    <scope>NUCLEOTIDE SEQUENCE</scope>
    <source>
        <strain evidence="7">KCTC 22041</strain>
    </source>
</reference>
<dbReference type="GO" id="GO:0015833">
    <property type="term" value="P:peptide transport"/>
    <property type="evidence" value="ECO:0007669"/>
    <property type="project" value="TreeGrafter"/>
</dbReference>
<dbReference type="Gene3D" id="3.10.105.10">
    <property type="entry name" value="Dipeptide-binding Protein, Domain 3"/>
    <property type="match status" value="1"/>
</dbReference>
<accession>A0A934VWL0</accession>
<dbReference type="GO" id="GO:0043190">
    <property type="term" value="C:ATP-binding cassette (ABC) transporter complex"/>
    <property type="evidence" value="ECO:0007669"/>
    <property type="project" value="InterPro"/>
</dbReference>
<keyword evidence="4 5" id="KW-0732">Signal</keyword>
<keyword evidence="3" id="KW-0813">Transport</keyword>
<dbReference type="InterPro" id="IPR039424">
    <property type="entry name" value="SBP_5"/>
</dbReference>
<dbReference type="FunFam" id="3.90.76.10:FF:000001">
    <property type="entry name" value="Oligopeptide ABC transporter substrate-binding protein"/>
    <property type="match status" value="1"/>
</dbReference>
<dbReference type="InterPro" id="IPR030678">
    <property type="entry name" value="Peptide/Ni-bd"/>
</dbReference>
<dbReference type="RefSeq" id="WP_200270520.1">
    <property type="nucleotide sequence ID" value="NZ_JAENIJ010000015.1"/>
</dbReference>
<evidence type="ECO:0000256" key="4">
    <source>
        <dbReference type="ARBA" id="ARBA00022729"/>
    </source>
</evidence>
<dbReference type="AlphaFoldDB" id="A0A934VWL0"/>
<keyword evidence="8" id="KW-1185">Reference proteome</keyword>
<protein>
    <submittedName>
        <fullName evidence="7">Peptide ABC transporter substrate-binding protein</fullName>
    </submittedName>
</protein>
<evidence type="ECO:0000313" key="8">
    <source>
        <dbReference type="Proteomes" id="UP000603141"/>
    </source>
</evidence>
<evidence type="ECO:0000313" key="7">
    <source>
        <dbReference type="EMBL" id="MBK1882923.1"/>
    </source>
</evidence>
<comment type="subcellular location">
    <subcellularLocation>
        <location evidence="1">Cell envelope</location>
    </subcellularLocation>
</comment>
<proteinExistence type="inferred from homology"/>
<feature type="chain" id="PRO_5037118498" evidence="5">
    <location>
        <begin position="21"/>
        <end position="533"/>
    </location>
</feature>
<feature type="signal peptide" evidence="5">
    <location>
        <begin position="1"/>
        <end position="20"/>
    </location>
</feature>
<feature type="domain" description="Solute-binding protein family 5" evidence="6">
    <location>
        <begin position="79"/>
        <end position="455"/>
    </location>
</feature>
<dbReference type="GO" id="GO:1904680">
    <property type="term" value="F:peptide transmembrane transporter activity"/>
    <property type="evidence" value="ECO:0007669"/>
    <property type="project" value="TreeGrafter"/>
</dbReference>
<organism evidence="7 8">
    <name type="scientific">Luteolibacter pohnpeiensis</name>
    <dbReference type="NCBI Taxonomy" id="454153"/>
    <lineage>
        <taxon>Bacteria</taxon>
        <taxon>Pseudomonadati</taxon>
        <taxon>Verrucomicrobiota</taxon>
        <taxon>Verrucomicrobiia</taxon>
        <taxon>Verrucomicrobiales</taxon>
        <taxon>Verrucomicrobiaceae</taxon>
        <taxon>Luteolibacter</taxon>
    </lineage>
</organism>
<dbReference type="Pfam" id="PF00496">
    <property type="entry name" value="SBP_bac_5"/>
    <property type="match status" value="1"/>
</dbReference>
<dbReference type="EMBL" id="JAENIJ010000015">
    <property type="protein sequence ID" value="MBK1882923.1"/>
    <property type="molecule type" value="Genomic_DNA"/>
</dbReference>
<evidence type="ECO:0000256" key="1">
    <source>
        <dbReference type="ARBA" id="ARBA00004196"/>
    </source>
</evidence>
<dbReference type="InterPro" id="IPR000914">
    <property type="entry name" value="SBP_5_dom"/>
</dbReference>
<dbReference type="PANTHER" id="PTHR30290">
    <property type="entry name" value="PERIPLASMIC BINDING COMPONENT OF ABC TRANSPORTER"/>
    <property type="match status" value="1"/>
</dbReference>
<name>A0A934VWL0_9BACT</name>
<comment type="caution">
    <text evidence="7">The sequence shown here is derived from an EMBL/GenBank/DDBJ whole genome shotgun (WGS) entry which is preliminary data.</text>
</comment>
<dbReference type="Proteomes" id="UP000603141">
    <property type="component" value="Unassembled WGS sequence"/>
</dbReference>
<gene>
    <name evidence="7" type="ORF">JIN85_10880</name>
</gene>
<dbReference type="GO" id="GO:0030288">
    <property type="term" value="C:outer membrane-bounded periplasmic space"/>
    <property type="evidence" value="ECO:0007669"/>
    <property type="project" value="UniProtKB-ARBA"/>
</dbReference>